<dbReference type="Proteomes" id="UP001412067">
    <property type="component" value="Unassembled WGS sequence"/>
</dbReference>
<accession>A0ABR2MJP0</accession>
<feature type="compositionally biased region" description="Polar residues" evidence="1">
    <location>
        <begin position="169"/>
        <end position="187"/>
    </location>
</feature>
<gene>
    <name evidence="2" type="ORF">KSP40_PGU006434</name>
</gene>
<proteinExistence type="predicted"/>
<keyword evidence="3" id="KW-1185">Reference proteome</keyword>
<feature type="region of interest" description="Disordered" evidence="1">
    <location>
        <begin position="152"/>
        <end position="187"/>
    </location>
</feature>
<organism evidence="2 3">
    <name type="scientific">Platanthera guangdongensis</name>
    <dbReference type="NCBI Taxonomy" id="2320717"/>
    <lineage>
        <taxon>Eukaryota</taxon>
        <taxon>Viridiplantae</taxon>
        <taxon>Streptophyta</taxon>
        <taxon>Embryophyta</taxon>
        <taxon>Tracheophyta</taxon>
        <taxon>Spermatophyta</taxon>
        <taxon>Magnoliopsida</taxon>
        <taxon>Liliopsida</taxon>
        <taxon>Asparagales</taxon>
        <taxon>Orchidaceae</taxon>
        <taxon>Orchidoideae</taxon>
        <taxon>Orchideae</taxon>
        <taxon>Orchidinae</taxon>
        <taxon>Platanthera</taxon>
    </lineage>
</organism>
<feature type="region of interest" description="Disordered" evidence="1">
    <location>
        <begin position="1"/>
        <end position="40"/>
    </location>
</feature>
<comment type="caution">
    <text evidence="2">The sequence shown here is derived from an EMBL/GenBank/DDBJ whole genome shotgun (WGS) entry which is preliminary data.</text>
</comment>
<dbReference type="EMBL" id="JBBWWR010000007">
    <property type="protein sequence ID" value="KAK8964260.1"/>
    <property type="molecule type" value="Genomic_DNA"/>
</dbReference>
<protein>
    <submittedName>
        <fullName evidence="2">Uncharacterized protein</fullName>
    </submittedName>
</protein>
<name>A0ABR2MJP0_9ASPA</name>
<evidence type="ECO:0000313" key="3">
    <source>
        <dbReference type="Proteomes" id="UP001412067"/>
    </source>
</evidence>
<evidence type="ECO:0000256" key="1">
    <source>
        <dbReference type="SAM" id="MobiDB-lite"/>
    </source>
</evidence>
<feature type="compositionally biased region" description="Polar residues" evidence="1">
    <location>
        <begin position="152"/>
        <end position="161"/>
    </location>
</feature>
<evidence type="ECO:0000313" key="2">
    <source>
        <dbReference type="EMBL" id="KAK8964260.1"/>
    </source>
</evidence>
<reference evidence="2 3" key="1">
    <citation type="journal article" date="2022" name="Nat. Plants">
        <title>Genomes of leafy and leafless Platanthera orchids illuminate the evolution of mycoheterotrophy.</title>
        <authorList>
            <person name="Li M.H."/>
            <person name="Liu K.W."/>
            <person name="Li Z."/>
            <person name="Lu H.C."/>
            <person name="Ye Q.L."/>
            <person name="Zhang D."/>
            <person name="Wang J.Y."/>
            <person name="Li Y.F."/>
            <person name="Zhong Z.M."/>
            <person name="Liu X."/>
            <person name="Yu X."/>
            <person name="Liu D.K."/>
            <person name="Tu X.D."/>
            <person name="Liu B."/>
            <person name="Hao Y."/>
            <person name="Liao X.Y."/>
            <person name="Jiang Y.T."/>
            <person name="Sun W.H."/>
            <person name="Chen J."/>
            <person name="Chen Y.Q."/>
            <person name="Ai Y."/>
            <person name="Zhai J.W."/>
            <person name="Wu S.S."/>
            <person name="Zhou Z."/>
            <person name="Hsiao Y.Y."/>
            <person name="Wu W.L."/>
            <person name="Chen Y.Y."/>
            <person name="Lin Y.F."/>
            <person name="Hsu J.L."/>
            <person name="Li C.Y."/>
            <person name="Wang Z.W."/>
            <person name="Zhao X."/>
            <person name="Zhong W.Y."/>
            <person name="Ma X.K."/>
            <person name="Ma L."/>
            <person name="Huang J."/>
            <person name="Chen G.Z."/>
            <person name="Huang M.Z."/>
            <person name="Huang L."/>
            <person name="Peng D.H."/>
            <person name="Luo Y.B."/>
            <person name="Zou S.Q."/>
            <person name="Chen S.P."/>
            <person name="Lan S."/>
            <person name="Tsai W.C."/>
            <person name="Van de Peer Y."/>
            <person name="Liu Z.J."/>
        </authorList>
    </citation>
    <scope>NUCLEOTIDE SEQUENCE [LARGE SCALE GENOMIC DNA]</scope>
    <source>
        <strain evidence="2">Lor288</strain>
    </source>
</reference>
<sequence>MALARENNKTLPSSQISTPSAPSPPSDAGEGTKKDTGHGFRHPAAIPFSEKLSTILPLTHFNIVRSFHSVTFIDLGESVIINHAHQQLGCSGLHFALLADLELSSSNQRKMAMRKFECPAAVARLANCDLSCLLLRRLTPTIVLHPAPATTMPEQLTTARSRPTDLPLSHTQSGRSALYLSRSSPLL</sequence>